<reference evidence="1 2" key="1">
    <citation type="submission" date="2016-10" db="EMBL/GenBank/DDBJ databases">
        <title>Genome sequence of the basidiomycete white-rot fungus Trametes pubescens.</title>
        <authorList>
            <person name="Makela M.R."/>
            <person name="Granchi Z."/>
            <person name="Peng M."/>
            <person name="De Vries R.P."/>
            <person name="Grigoriev I."/>
            <person name="Riley R."/>
            <person name="Hilden K."/>
        </authorList>
    </citation>
    <scope>NUCLEOTIDE SEQUENCE [LARGE SCALE GENOMIC DNA]</scope>
    <source>
        <strain evidence="1 2">FBCC735</strain>
    </source>
</reference>
<sequence length="584" mass="63706">MATRRSRGYTLPADTRRAIALLDSPANTAPSPPTMPEKLYSLTIKHEELSTPFLTVAAATSSLLDTIINAALRNARSARNLVISMVYADGATRTQDARSFLEEREANIVGPAGLANLPIPEFVMRGDGFNLACVLPPEDTYKTWKINIAGYPNVLSLEANHLFDDWWWAAHISTKLPLLPNKPKNVVISLAFCAPRALVPTLVMQIHLATIDLQAGAFIPRFLHYVSTVAAEEQNIDTWEVNIQRSATAEPDRAGPSTGITVTTTSGASRATLGLIQAVPAQREAASTMGNMLVVATKSTSDVSRAAATGPVQAVPAQLEAAPTMGNMLVVATKSTSDASRAAPFSDADVVPPSSALTILSRPPIPPTPAAEVIDVFTALWLEATGNTYHSFSAKGRPTKKETLEQSLAFWKKFVEWWDDQPERRPLVTKYPRKNILANKLYKELRDASFEGTSRTKPMQHADVALFAMLRFLVSYDDYVCGVQHMPDWVEDSELEFAPIRTCQEHIKAYMKNVQGKLKVAPKAVIFLDLRGVLQIIVALKADLERRAGSSDTTSSNQTINTTVRDSYKCGEPASLQGYPDFGA</sequence>
<comment type="caution">
    <text evidence="1">The sequence shown here is derived from an EMBL/GenBank/DDBJ whole genome shotgun (WGS) entry which is preliminary data.</text>
</comment>
<keyword evidence="2" id="KW-1185">Reference proteome</keyword>
<organism evidence="1 2">
    <name type="scientific">Trametes pubescens</name>
    <name type="common">White-rot fungus</name>
    <dbReference type="NCBI Taxonomy" id="154538"/>
    <lineage>
        <taxon>Eukaryota</taxon>
        <taxon>Fungi</taxon>
        <taxon>Dikarya</taxon>
        <taxon>Basidiomycota</taxon>
        <taxon>Agaricomycotina</taxon>
        <taxon>Agaricomycetes</taxon>
        <taxon>Polyporales</taxon>
        <taxon>Polyporaceae</taxon>
        <taxon>Trametes</taxon>
    </lineage>
</organism>
<dbReference type="EMBL" id="MNAD01001616">
    <property type="protein sequence ID" value="OJT03410.1"/>
    <property type="molecule type" value="Genomic_DNA"/>
</dbReference>
<name>A0A1M2V6Z5_TRAPU</name>
<gene>
    <name evidence="1" type="ORF">TRAPUB_6008</name>
</gene>
<accession>A0A1M2V6Z5</accession>
<evidence type="ECO:0000313" key="1">
    <source>
        <dbReference type="EMBL" id="OJT03410.1"/>
    </source>
</evidence>
<proteinExistence type="predicted"/>
<dbReference type="Proteomes" id="UP000184267">
    <property type="component" value="Unassembled WGS sequence"/>
</dbReference>
<evidence type="ECO:0000313" key="2">
    <source>
        <dbReference type="Proteomes" id="UP000184267"/>
    </source>
</evidence>
<dbReference type="AlphaFoldDB" id="A0A1M2V6Z5"/>
<protein>
    <submittedName>
        <fullName evidence="1">Uncharacterized protein</fullName>
    </submittedName>
</protein>